<evidence type="ECO:0000256" key="2">
    <source>
        <dbReference type="ARBA" id="ARBA00022664"/>
    </source>
</evidence>
<dbReference type="PANTHER" id="PTHR12718">
    <property type="entry name" value="CELL CYCLE CONTROL PROTEIN CWF15"/>
    <property type="match status" value="1"/>
</dbReference>
<evidence type="ECO:0000256" key="1">
    <source>
        <dbReference type="ARBA" id="ARBA00006644"/>
    </source>
</evidence>
<evidence type="ECO:0000313" key="5">
    <source>
        <dbReference type="Proteomes" id="UP000785679"/>
    </source>
</evidence>
<dbReference type="GO" id="GO:0071013">
    <property type="term" value="C:catalytic step 2 spliceosome"/>
    <property type="evidence" value="ECO:0007669"/>
    <property type="project" value="TreeGrafter"/>
</dbReference>
<dbReference type="PANTHER" id="PTHR12718:SF2">
    <property type="entry name" value="SPLICEOSOME-ASSOCIATED PROTEIN CWC15 HOMOLOG"/>
    <property type="match status" value="1"/>
</dbReference>
<evidence type="ECO:0000313" key="4">
    <source>
        <dbReference type="EMBL" id="TNV76051.1"/>
    </source>
</evidence>
<dbReference type="GO" id="GO:0045292">
    <property type="term" value="P:mRNA cis splicing, via spliceosome"/>
    <property type="evidence" value="ECO:0007669"/>
    <property type="project" value="TreeGrafter"/>
</dbReference>
<keyword evidence="5" id="KW-1185">Reference proteome</keyword>
<accession>A0A8J8NIY0</accession>
<dbReference type="OrthoDB" id="30179at2759"/>
<dbReference type="EMBL" id="RRYP01014285">
    <property type="protein sequence ID" value="TNV76051.1"/>
    <property type="molecule type" value="Genomic_DNA"/>
</dbReference>
<comment type="similarity">
    <text evidence="1">Belongs to the CWC15 family.</text>
</comment>
<dbReference type="Pfam" id="PF04889">
    <property type="entry name" value="Cwf_Cwc_15"/>
    <property type="match status" value="1"/>
</dbReference>
<dbReference type="InterPro" id="IPR006973">
    <property type="entry name" value="Cwf_Cwc_15"/>
</dbReference>
<organism evidence="4 5">
    <name type="scientific">Halteria grandinella</name>
    <dbReference type="NCBI Taxonomy" id="5974"/>
    <lineage>
        <taxon>Eukaryota</taxon>
        <taxon>Sar</taxon>
        <taxon>Alveolata</taxon>
        <taxon>Ciliophora</taxon>
        <taxon>Intramacronucleata</taxon>
        <taxon>Spirotrichea</taxon>
        <taxon>Stichotrichia</taxon>
        <taxon>Sporadotrichida</taxon>
        <taxon>Halteriidae</taxon>
        <taxon>Halteria</taxon>
    </lineage>
</organism>
<dbReference type="Proteomes" id="UP000785679">
    <property type="component" value="Unassembled WGS sequence"/>
</dbReference>
<name>A0A8J8NIY0_HALGN</name>
<reference evidence="4" key="1">
    <citation type="submission" date="2019-06" db="EMBL/GenBank/DDBJ databases">
        <authorList>
            <person name="Zheng W."/>
        </authorList>
    </citation>
    <scope>NUCLEOTIDE SEQUENCE</scope>
    <source>
        <strain evidence="4">QDHG01</strain>
    </source>
</reference>
<sequence>MEEIKKRQLEEILTANPLLNQDISEQQTGVYSLKKRWYEETVFKNQSRTAPKQKKTFINDTVRSDFHRKFLNRFIQ</sequence>
<keyword evidence="2" id="KW-0507">mRNA processing</keyword>
<dbReference type="AlphaFoldDB" id="A0A8J8NIY0"/>
<comment type="caution">
    <text evidence="4">The sequence shown here is derived from an EMBL/GenBank/DDBJ whole genome shotgun (WGS) entry which is preliminary data.</text>
</comment>
<proteinExistence type="inferred from homology"/>
<protein>
    <submittedName>
        <fullName evidence="4">Uncharacterized protein</fullName>
    </submittedName>
</protein>
<evidence type="ECO:0000256" key="3">
    <source>
        <dbReference type="ARBA" id="ARBA00023187"/>
    </source>
</evidence>
<gene>
    <name evidence="4" type="ORF">FGO68_gene12850</name>
</gene>
<dbReference type="GO" id="GO:0003723">
    <property type="term" value="F:RNA binding"/>
    <property type="evidence" value="ECO:0007669"/>
    <property type="project" value="TreeGrafter"/>
</dbReference>
<keyword evidence="3" id="KW-0508">mRNA splicing</keyword>